<feature type="compositionally biased region" description="Polar residues" evidence="1">
    <location>
        <begin position="1"/>
        <end position="10"/>
    </location>
</feature>
<protein>
    <submittedName>
        <fullName evidence="2">Uncharacterized protein</fullName>
    </submittedName>
</protein>
<accession>A0AAW1CYB1</accession>
<gene>
    <name evidence="2" type="ORF">O3M35_009996</name>
</gene>
<keyword evidence="3" id="KW-1185">Reference proteome</keyword>
<dbReference type="EMBL" id="JAPXFL010000007">
    <property type="protein sequence ID" value="KAK9503441.1"/>
    <property type="molecule type" value="Genomic_DNA"/>
</dbReference>
<feature type="region of interest" description="Disordered" evidence="1">
    <location>
        <begin position="1"/>
        <end position="21"/>
    </location>
</feature>
<evidence type="ECO:0000313" key="2">
    <source>
        <dbReference type="EMBL" id="KAK9503441.1"/>
    </source>
</evidence>
<evidence type="ECO:0000313" key="3">
    <source>
        <dbReference type="Proteomes" id="UP001461498"/>
    </source>
</evidence>
<dbReference type="AlphaFoldDB" id="A0AAW1CYB1"/>
<organism evidence="2 3">
    <name type="scientific">Rhynocoris fuscipes</name>
    <dbReference type="NCBI Taxonomy" id="488301"/>
    <lineage>
        <taxon>Eukaryota</taxon>
        <taxon>Metazoa</taxon>
        <taxon>Ecdysozoa</taxon>
        <taxon>Arthropoda</taxon>
        <taxon>Hexapoda</taxon>
        <taxon>Insecta</taxon>
        <taxon>Pterygota</taxon>
        <taxon>Neoptera</taxon>
        <taxon>Paraneoptera</taxon>
        <taxon>Hemiptera</taxon>
        <taxon>Heteroptera</taxon>
        <taxon>Panheteroptera</taxon>
        <taxon>Cimicomorpha</taxon>
        <taxon>Reduviidae</taxon>
        <taxon>Harpactorinae</taxon>
        <taxon>Harpactorini</taxon>
        <taxon>Rhynocoris</taxon>
    </lineage>
</organism>
<dbReference type="Proteomes" id="UP001461498">
    <property type="component" value="Unassembled WGS sequence"/>
</dbReference>
<proteinExistence type="predicted"/>
<name>A0AAW1CYB1_9HEMI</name>
<reference evidence="2 3" key="1">
    <citation type="submission" date="2022-12" db="EMBL/GenBank/DDBJ databases">
        <title>Chromosome-level genome assembly of true bugs.</title>
        <authorList>
            <person name="Ma L."/>
            <person name="Li H."/>
        </authorList>
    </citation>
    <scope>NUCLEOTIDE SEQUENCE [LARGE SCALE GENOMIC DNA]</scope>
    <source>
        <strain evidence="2">Lab_2022b</strain>
    </source>
</reference>
<sequence length="92" mass="10946">MLAVTHSNPVHTHTHTHTHTRTHTHTHTLNIFFSFYLYHTILKLKQKKTFMYIPTYRNILHDCTKSPVTSTPLNIWPALLFLTKIISLRVYY</sequence>
<comment type="caution">
    <text evidence="2">The sequence shown here is derived from an EMBL/GenBank/DDBJ whole genome shotgun (WGS) entry which is preliminary data.</text>
</comment>
<feature type="compositionally biased region" description="Basic residues" evidence="1">
    <location>
        <begin position="12"/>
        <end position="21"/>
    </location>
</feature>
<evidence type="ECO:0000256" key="1">
    <source>
        <dbReference type="SAM" id="MobiDB-lite"/>
    </source>
</evidence>